<proteinExistence type="predicted"/>
<evidence type="ECO:0000313" key="1">
    <source>
        <dbReference type="EMBL" id="CAG8507874.1"/>
    </source>
</evidence>
<dbReference type="Proteomes" id="UP000789860">
    <property type="component" value="Unassembled WGS sequence"/>
</dbReference>
<accession>A0ACA9L481</accession>
<comment type="caution">
    <text evidence="1">The sequence shown here is derived from an EMBL/GenBank/DDBJ whole genome shotgun (WGS) entry which is preliminary data.</text>
</comment>
<protein>
    <submittedName>
        <fullName evidence="1">6198_t:CDS:1</fullName>
    </submittedName>
</protein>
<organism evidence="1 2">
    <name type="scientific">Scutellospora calospora</name>
    <dbReference type="NCBI Taxonomy" id="85575"/>
    <lineage>
        <taxon>Eukaryota</taxon>
        <taxon>Fungi</taxon>
        <taxon>Fungi incertae sedis</taxon>
        <taxon>Mucoromycota</taxon>
        <taxon>Glomeromycotina</taxon>
        <taxon>Glomeromycetes</taxon>
        <taxon>Diversisporales</taxon>
        <taxon>Gigasporaceae</taxon>
        <taxon>Scutellospora</taxon>
    </lineage>
</organism>
<name>A0ACA9L481_9GLOM</name>
<evidence type="ECO:0000313" key="2">
    <source>
        <dbReference type="Proteomes" id="UP000789860"/>
    </source>
</evidence>
<keyword evidence="2" id="KW-1185">Reference proteome</keyword>
<reference evidence="1" key="1">
    <citation type="submission" date="2021-06" db="EMBL/GenBank/DDBJ databases">
        <authorList>
            <person name="Kallberg Y."/>
            <person name="Tangrot J."/>
            <person name="Rosling A."/>
        </authorList>
    </citation>
    <scope>NUCLEOTIDE SEQUENCE</scope>
    <source>
        <strain evidence="1">AU212A</strain>
    </source>
</reference>
<dbReference type="EMBL" id="CAJVPM010003977">
    <property type="protein sequence ID" value="CAG8507874.1"/>
    <property type="molecule type" value="Genomic_DNA"/>
</dbReference>
<gene>
    <name evidence="1" type="ORF">SCALOS_LOCUS3529</name>
</gene>
<sequence>MNIELTPTELMEAELEDLIEMQQYIIFEACKETGEENQYTAIYDIQSEDQNDEIEKVNNNSVDRENYTVIKKPRIMNIEVTKEDILEDLKFDIWKQVEVFFAEYEARNRFSINKYRIEHSKTSEIQKRTFICEFGITTFINKHNHKLLVETREFEIKFRLLSEDALKEIEIMTKHANLLITVQRSLLKARFPDLNFQDTDLDNAIQKFKRSDKISEENIVFSYKEGILESDQNGVTILPIHKLATMPTIVSVMKNTIHKRQQYGRIWRLVREATLLAVENNDDEIVPILRKYISEKKNQAQSNAIDQTIETPAE</sequence>